<dbReference type="PANTHER" id="PTHR11046:SF29">
    <property type="match status" value="1"/>
</dbReference>
<dbReference type="EMBL" id="JAIZAY010000499">
    <property type="protein sequence ID" value="KAJ8018257.1"/>
    <property type="molecule type" value="Genomic_DNA"/>
</dbReference>
<dbReference type="GO" id="GO:0000175">
    <property type="term" value="F:3'-5'-RNA exonuclease activity"/>
    <property type="evidence" value="ECO:0007669"/>
    <property type="project" value="InterPro"/>
</dbReference>
<sequence length="921" mass="104963">MSCQTIRERKIAQKLSVVTEEKKSLKRAYASTLEQYEETREQLERKRIKLEIVQAQLNETAVEKDLVQATCSASTDQLANLKDKFEQTREKLQEVQTELTRSKEKTKKGSSRNLNKKIRRRDTKIHNQSQVLKQQAQEIENMTTRLQSLSEELEKQKLECLKAKNKLTEIKKEKKKLQGKLWYSQSRYTSSIQRRKEENDDLIASLESRIAALEEKNKDLDETVALLENGMINTFHDGKYSDDIREVIMDLLTMNVSIRKVDSVIRTVLNKLAKVDIDRLPSQGFKSTLLTEAKHLAQIQVAEVMLGAEPTSNTGNCLHGDATSKFSRHYQGFQCTDTSGDSYTIGMMDMASGTAAAYLQAYKEKISELSEAITTIKSESKDQLIAQMTAGIKNTMNDQGPTNVPFNEQFKVFRDNLLPNAVGNWDQLDQDSRENIMSMGFFNCKMHLLANIGNEVSKGLKLFEDASMETVNNPYGFNANESAVCRLVRTTCKAFHPRGSDEAGVASHFKAYLQSLDRPGLKLQSFIGSRFNILFTNATATYHHYKDLENFLKFWPNPNRLLQAVTYDLAQTPLKAGVRALGIMDKLLIEPLDTLIKQEGSILDVNGHLVHLQKKLETLCRDATAMMDEQPLFQDVPVKRDDMYDALFAPVSPEFDALTQQCLEIMAHSVLILVERQANQHLEGGIYDNPSEDLRKQAVNVPKSNVVSERDFALLDYLIHLKPAATTSTYETVIMWTNNKTSKWLDSLSPEEKAKIMSDARQSVKGAKARFKQRQQALELEKVDILRKKQAEKKEKEEKYLQNRVHLTKELTEIGGIWSDPDVEIAKFPNDDMKFKAVICQLKFHKQVLKSKGPAEYFQKTCKGTKYSLEEKLSHLREILELNSINDDGDKDKSDIRDKGRKEMVVVQGRIEEETRAPMVQ</sequence>
<dbReference type="InterPro" id="IPR022894">
    <property type="entry name" value="Oligoribonuclease"/>
</dbReference>
<feature type="region of interest" description="Disordered" evidence="3">
    <location>
        <begin position="97"/>
        <end position="130"/>
    </location>
</feature>
<evidence type="ECO:0000256" key="3">
    <source>
        <dbReference type="SAM" id="MobiDB-lite"/>
    </source>
</evidence>
<feature type="coiled-coil region" evidence="2">
    <location>
        <begin position="132"/>
        <end position="230"/>
    </location>
</feature>
<protein>
    <submittedName>
        <fullName evidence="4">Uncharacterized protein</fullName>
    </submittedName>
</protein>
<keyword evidence="1" id="KW-0540">Nuclease</keyword>
<keyword evidence="1" id="KW-0378">Hydrolase</keyword>
<evidence type="ECO:0000256" key="2">
    <source>
        <dbReference type="SAM" id="Coils"/>
    </source>
</evidence>
<dbReference type="OrthoDB" id="10067847at2759"/>
<comment type="caution">
    <text evidence="4">The sequence shown here is derived from an EMBL/GenBank/DDBJ whole genome shotgun (WGS) entry which is preliminary data.</text>
</comment>
<name>A0A9Q1BBB0_HOLLE</name>
<feature type="compositionally biased region" description="Basic residues" evidence="3">
    <location>
        <begin position="104"/>
        <end position="123"/>
    </location>
</feature>
<dbReference type="PANTHER" id="PTHR11046">
    <property type="entry name" value="OLIGORIBONUCLEASE, MITOCHONDRIAL"/>
    <property type="match status" value="1"/>
</dbReference>
<keyword evidence="5" id="KW-1185">Reference proteome</keyword>
<proteinExistence type="predicted"/>
<dbReference type="Proteomes" id="UP001152320">
    <property type="component" value="Unassembled WGS sequence"/>
</dbReference>
<evidence type="ECO:0000256" key="1">
    <source>
        <dbReference type="ARBA" id="ARBA00022722"/>
    </source>
</evidence>
<gene>
    <name evidence="4" type="ORF">HOLleu_43850</name>
</gene>
<evidence type="ECO:0000313" key="5">
    <source>
        <dbReference type="Proteomes" id="UP001152320"/>
    </source>
</evidence>
<dbReference type="AlphaFoldDB" id="A0A9Q1BBB0"/>
<organism evidence="4 5">
    <name type="scientific">Holothuria leucospilota</name>
    <name type="common">Black long sea cucumber</name>
    <name type="synonym">Mertensiothuria leucospilota</name>
    <dbReference type="NCBI Taxonomy" id="206669"/>
    <lineage>
        <taxon>Eukaryota</taxon>
        <taxon>Metazoa</taxon>
        <taxon>Echinodermata</taxon>
        <taxon>Eleutherozoa</taxon>
        <taxon>Echinozoa</taxon>
        <taxon>Holothuroidea</taxon>
        <taxon>Aspidochirotacea</taxon>
        <taxon>Aspidochirotida</taxon>
        <taxon>Holothuriidae</taxon>
        <taxon>Holothuria</taxon>
    </lineage>
</organism>
<evidence type="ECO:0000313" key="4">
    <source>
        <dbReference type="EMBL" id="KAJ8018257.1"/>
    </source>
</evidence>
<reference evidence="4" key="1">
    <citation type="submission" date="2021-10" db="EMBL/GenBank/DDBJ databases">
        <title>Tropical sea cucumber genome reveals ecological adaptation and Cuvierian tubules defense mechanism.</title>
        <authorList>
            <person name="Chen T."/>
        </authorList>
    </citation>
    <scope>NUCLEOTIDE SEQUENCE</scope>
    <source>
        <strain evidence="4">Nanhai2018</strain>
        <tissue evidence="4">Muscle</tissue>
    </source>
</reference>
<accession>A0A9Q1BBB0</accession>
<keyword evidence="2" id="KW-0175">Coiled coil</keyword>